<dbReference type="InterPro" id="IPR036852">
    <property type="entry name" value="Peptidase_S8/S53_dom_sf"/>
</dbReference>
<dbReference type="OrthoDB" id="9762689at2"/>
<feature type="domain" description="Peptidase S8/S53" evidence="6">
    <location>
        <begin position="28"/>
        <end position="268"/>
    </location>
</feature>
<dbReference type="Pfam" id="PF18047">
    <property type="entry name" value="PatG_D"/>
    <property type="match status" value="1"/>
</dbReference>
<evidence type="ECO:0000313" key="9">
    <source>
        <dbReference type="EMBL" id="VXD14955.1"/>
    </source>
</evidence>
<dbReference type="RefSeq" id="WP_083619067.1">
    <property type="nucleotide sequence ID" value="NZ_LR734850.1"/>
</dbReference>
<proteinExistence type="inferred from homology"/>
<dbReference type="PRINTS" id="PR00723">
    <property type="entry name" value="SUBTILISIN"/>
</dbReference>
<protein>
    <submittedName>
        <fullName evidence="9">Cyanobactin maturation protease</fullName>
    </submittedName>
</protein>
<feature type="active site" description="Charge relay system" evidence="5">
    <location>
        <position position="231"/>
    </location>
</feature>
<dbReference type="PANTHER" id="PTHR43806">
    <property type="entry name" value="PEPTIDASE S8"/>
    <property type="match status" value="1"/>
</dbReference>
<dbReference type="PROSITE" id="PS00138">
    <property type="entry name" value="SUBTILASE_SER"/>
    <property type="match status" value="1"/>
</dbReference>
<dbReference type="InterPro" id="IPR040636">
    <property type="entry name" value="PatG_C"/>
</dbReference>
<evidence type="ECO:0000259" key="6">
    <source>
        <dbReference type="Pfam" id="PF00082"/>
    </source>
</evidence>
<keyword evidence="10" id="KW-1185">Reference proteome</keyword>
<evidence type="ECO:0000256" key="5">
    <source>
        <dbReference type="PROSITE-ProRule" id="PRU01240"/>
    </source>
</evidence>
<comment type="caution">
    <text evidence="9">The sequence shown here is derived from an EMBL/GenBank/DDBJ whole genome shotgun (WGS) entry which is preliminary data.</text>
</comment>
<dbReference type="InterPro" id="IPR023828">
    <property type="entry name" value="Peptidase_S8_Ser-AS"/>
</dbReference>
<evidence type="ECO:0000256" key="3">
    <source>
        <dbReference type="ARBA" id="ARBA00022801"/>
    </source>
</evidence>
<dbReference type="InterPro" id="IPR050131">
    <property type="entry name" value="Peptidase_S8_subtilisin-like"/>
</dbReference>
<feature type="active site" description="Charge relay system" evidence="5">
    <location>
        <position position="36"/>
    </location>
</feature>
<sequence length="672" mass="72063">MAVTQKNVTDISALPGLDKLWSETQGDSQICVAILDGPVDQSHPCFDGANLTRVQTTISEAASTGLMSSHGTHITSIIFGQHHSDVLGIAPGCRGLIVPVFSDHSRGSLSQIDLARAINQAVEAGAHVINISGGELTQSGEADPILANAVRSCTENNVLIVAAAGNDGCECLHVPAALNSVLAVGAMNAQGLPFDFSNWGETYQTQGILAPGENIQGAELGGDIALRSGTSFATPIVSGIVALLLSVQRQRGEKPDPHAIREALLQSALPCNPETGSDCRRFLAGSLNIPGVHALIAQGGKTELSEENLEQPMIQPSEATCLELEASANPLSDVGVLVPEVTPSELVSGTVNHLENTEKTMTIMPSQLTAPSVTSSGVVASENCGCSGVGVKSLVYAMGTVSYDFGTEARRDSFKQLMPDVEGNPPFPANPYVVSQMVDYLEQNPYEAKSLIWTLNLELTPIYAIEPVGSYAELAYEHLISAIKGQIKPDNDPDYVSRVSIPGVLTGKTVRLFSGQVVPVIAPEVRGMYEWNVNQLVTLAVEAARTAMPQAQANQQEQATRASLKEFLNRMYYEFRNLGQTSQERALNFAATNAFQAAQALTEATGKGMQLDRIETEKSPFCRMDSDCWDVKLKFFDPENDRRAKKVFRFTVDVSDQMPVTIGEVRTWSISD</sequence>
<evidence type="ECO:0000256" key="2">
    <source>
        <dbReference type="ARBA" id="ARBA00022670"/>
    </source>
</evidence>
<evidence type="ECO:0000256" key="1">
    <source>
        <dbReference type="ARBA" id="ARBA00011073"/>
    </source>
</evidence>
<feature type="active site" description="Charge relay system" evidence="5">
    <location>
        <position position="70"/>
    </location>
</feature>
<dbReference type="InterPro" id="IPR000209">
    <property type="entry name" value="Peptidase_S8/S53_dom"/>
</dbReference>
<dbReference type="PROSITE" id="PS51892">
    <property type="entry name" value="SUBTILASE"/>
    <property type="match status" value="1"/>
</dbReference>
<dbReference type="SUPFAM" id="SSF52743">
    <property type="entry name" value="Subtilisin-like"/>
    <property type="match status" value="1"/>
</dbReference>
<comment type="similarity">
    <text evidence="1 5">Belongs to the peptidase S8 family.</text>
</comment>
<dbReference type="InterPro" id="IPR023830">
    <property type="entry name" value="Peptidase_S8A_PatG"/>
</dbReference>
<dbReference type="AlphaFoldDB" id="A0A7Z9DWI2"/>
<dbReference type="EMBL" id="CZCU02000106">
    <property type="protein sequence ID" value="VXD14955.1"/>
    <property type="molecule type" value="Genomic_DNA"/>
</dbReference>
<dbReference type="NCBIfam" id="TIGR03895">
    <property type="entry name" value="protease_PatA"/>
    <property type="match status" value="1"/>
</dbReference>
<dbReference type="GO" id="GO:0006508">
    <property type="term" value="P:proteolysis"/>
    <property type="evidence" value="ECO:0007669"/>
    <property type="project" value="UniProtKB-KW"/>
</dbReference>
<dbReference type="PANTHER" id="PTHR43806:SF11">
    <property type="entry name" value="CEREVISIN-RELATED"/>
    <property type="match status" value="1"/>
</dbReference>
<accession>A0A7Z9DWI2</accession>
<dbReference type="Gene3D" id="3.40.50.200">
    <property type="entry name" value="Peptidase S8/S53 domain"/>
    <property type="match status" value="1"/>
</dbReference>
<evidence type="ECO:0000259" key="8">
    <source>
        <dbReference type="Pfam" id="PF18065"/>
    </source>
</evidence>
<evidence type="ECO:0000256" key="4">
    <source>
        <dbReference type="ARBA" id="ARBA00022825"/>
    </source>
</evidence>
<dbReference type="Pfam" id="PF18065">
    <property type="entry name" value="PatG_C"/>
    <property type="match status" value="1"/>
</dbReference>
<organism evidence="9 10">
    <name type="scientific">Planktothrix serta PCC 8927</name>
    <dbReference type="NCBI Taxonomy" id="671068"/>
    <lineage>
        <taxon>Bacteria</taxon>
        <taxon>Bacillati</taxon>
        <taxon>Cyanobacteriota</taxon>
        <taxon>Cyanophyceae</taxon>
        <taxon>Oscillatoriophycideae</taxon>
        <taxon>Oscillatoriales</taxon>
        <taxon>Microcoleaceae</taxon>
        <taxon>Planktothrix</taxon>
    </lineage>
</organism>
<name>A0A7Z9DWI2_9CYAN</name>
<keyword evidence="4 5" id="KW-0720">Serine protease</keyword>
<gene>
    <name evidence="9" type="ORF">PL8927_330073</name>
</gene>
<dbReference type="InterPro" id="IPR034056">
    <property type="entry name" value="Pep_S8_PatG/PatA-like"/>
</dbReference>
<feature type="domain" description="PatG" evidence="7">
    <location>
        <begin position="395"/>
        <end position="506"/>
    </location>
</feature>
<dbReference type="InterPro" id="IPR015500">
    <property type="entry name" value="Peptidase_S8_subtilisin-rel"/>
</dbReference>
<reference evidence="9" key="1">
    <citation type="submission" date="2019-10" db="EMBL/GenBank/DDBJ databases">
        <authorList>
            <consortium name="Genoscope - CEA"/>
            <person name="William W."/>
        </authorList>
    </citation>
    <scope>NUCLEOTIDE SEQUENCE [LARGE SCALE GENOMIC DNA]</scope>
    <source>
        <strain evidence="9">BBR_PRJEB10992</strain>
    </source>
</reference>
<dbReference type="Pfam" id="PF00082">
    <property type="entry name" value="Peptidase_S8"/>
    <property type="match status" value="1"/>
</dbReference>
<dbReference type="GO" id="GO:0004252">
    <property type="term" value="F:serine-type endopeptidase activity"/>
    <property type="evidence" value="ECO:0007669"/>
    <property type="project" value="UniProtKB-UniRule"/>
</dbReference>
<dbReference type="CDD" id="cd07476">
    <property type="entry name" value="Peptidases_S8_thiazoline_oxidase_subtilisin-like_protease"/>
    <property type="match status" value="1"/>
</dbReference>
<evidence type="ECO:0000313" key="10">
    <source>
        <dbReference type="Proteomes" id="UP000184550"/>
    </source>
</evidence>
<feature type="domain" description="PatG C-terminal" evidence="8">
    <location>
        <begin position="555"/>
        <end position="668"/>
    </location>
</feature>
<dbReference type="Proteomes" id="UP000184550">
    <property type="component" value="Unassembled WGS sequence"/>
</dbReference>
<keyword evidence="3 5" id="KW-0378">Hydrolase</keyword>
<dbReference type="InterPro" id="IPR040483">
    <property type="entry name" value="PatG_dom"/>
</dbReference>
<keyword evidence="2 5" id="KW-0645">Protease</keyword>
<evidence type="ECO:0000259" key="7">
    <source>
        <dbReference type="Pfam" id="PF18047"/>
    </source>
</evidence>